<dbReference type="InterPro" id="IPR011701">
    <property type="entry name" value="MFS"/>
</dbReference>
<feature type="transmembrane region" description="Helical" evidence="5">
    <location>
        <begin position="51"/>
        <end position="73"/>
    </location>
</feature>
<accession>A0ABP6WA11</accession>
<evidence type="ECO:0000313" key="7">
    <source>
        <dbReference type="EMBL" id="GAA3548358.1"/>
    </source>
</evidence>
<feature type="transmembrane region" description="Helical" evidence="5">
    <location>
        <begin position="12"/>
        <end position="31"/>
    </location>
</feature>
<reference evidence="8" key="1">
    <citation type="journal article" date="2019" name="Int. J. Syst. Evol. Microbiol.">
        <title>The Global Catalogue of Microorganisms (GCM) 10K type strain sequencing project: providing services to taxonomists for standard genome sequencing and annotation.</title>
        <authorList>
            <consortium name="The Broad Institute Genomics Platform"/>
            <consortium name="The Broad Institute Genome Sequencing Center for Infectious Disease"/>
            <person name="Wu L."/>
            <person name="Ma J."/>
        </authorList>
    </citation>
    <scope>NUCLEOTIDE SEQUENCE [LARGE SCALE GENOMIC DNA]</scope>
    <source>
        <strain evidence="8">JCM 16898</strain>
    </source>
</reference>
<sequence length="409" mass="42966">MAARTPAPPGRSTAGLVLGVVILFVDGYDLFVLGTAGPSLLAYAPWHATPAALGVLGSVTALGMPLGAIAAGWSGDRWGRRTPLTVSLVWISFWMLLSAVAPTLWLFGATRFATGIGLGALVPVVVAFVTDRAPQHRRTFHSNVALTGIAFGGLAASLLGRALLPALHFQWLFLIGAFPLLLAPVVWRLVPREVDDPAKDRAGQRASTAAQLFAPGYRRPTLLFWAATFLALILVYGASTWLPTLMVEAGYDVGSSLEFAVTFNVGAIVGTILVAPAADRGYVKPVTVACFLFAAVAMLALSVPQSRWLLLTMCAIAGLGSLGAQNLVNSYVARFYPPRIRGTALGFSLGVGRIGAIVGPSYLAVVTILITTAHVGFYAFAVPAVLGAIIIGLLPARARTRSRREEAPV</sequence>
<comment type="subcellular location">
    <subcellularLocation>
        <location evidence="1">Cell membrane</location>
        <topology evidence="1">Multi-pass membrane protein</topology>
    </subcellularLocation>
</comment>
<dbReference type="PANTHER" id="PTHR23508:SF10">
    <property type="entry name" value="CARBOXYLIC ACID TRANSPORTER PROTEIN HOMOLOG"/>
    <property type="match status" value="1"/>
</dbReference>
<protein>
    <submittedName>
        <fullName evidence="7">Aromatic acid/H+ symport family MFS transporter</fullName>
    </submittedName>
</protein>
<dbReference type="EMBL" id="BAAAZN010000006">
    <property type="protein sequence ID" value="GAA3548358.1"/>
    <property type="molecule type" value="Genomic_DNA"/>
</dbReference>
<comment type="caution">
    <text evidence="7">The sequence shown here is derived from an EMBL/GenBank/DDBJ whole genome shotgun (WGS) entry which is preliminary data.</text>
</comment>
<feature type="transmembrane region" description="Helical" evidence="5">
    <location>
        <begin position="85"/>
        <end position="106"/>
    </location>
</feature>
<dbReference type="Gene3D" id="1.20.1250.20">
    <property type="entry name" value="MFS general substrate transporter like domains"/>
    <property type="match status" value="2"/>
</dbReference>
<dbReference type="InterPro" id="IPR020846">
    <property type="entry name" value="MFS_dom"/>
</dbReference>
<keyword evidence="8" id="KW-1185">Reference proteome</keyword>
<feature type="domain" description="Major facilitator superfamily (MFS) profile" evidence="6">
    <location>
        <begin position="15"/>
        <end position="399"/>
    </location>
</feature>
<feature type="transmembrane region" description="Helical" evidence="5">
    <location>
        <begin position="112"/>
        <end position="130"/>
    </location>
</feature>
<evidence type="ECO:0000256" key="2">
    <source>
        <dbReference type="ARBA" id="ARBA00022692"/>
    </source>
</evidence>
<evidence type="ECO:0000256" key="3">
    <source>
        <dbReference type="ARBA" id="ARBA00022989"/>
    </source>
</evidence>
<dbReference type="SUPFAM" id="SSF103473">
    <property type="entry name" value="MFS general substrate transporter"/>
    <property type="match status" value="1"/>
</dbReference>
<dbReference type="InterPro" id="IPR036259">
    <property type="entry name" value="MFS_trans_sf"/>
</dbReference>
<evidence type="ECO:0000313" key="8">
    <source>
        <dbReference type="Proteomes" id="UP001500689"/>
    </source>
</evidence>
<evidence type="ECO:0000256" key="1">
    <source>
        <dbReference type="ARBA" id="ARBA00004651"/>
    </source>
</evidence>
<keyword evidence="2 5" id="KW-0812">Transmembrane</keyword>
<dbReference type="RefSeq" id="WP_344860973.1">
    <property type="nucleotide sequence ID" value="NZ_BAAAZN010000006.1"/>
</dbReference>
<evidence type="ECO:0000256" key="4">
    <source>
        <dbReference type="ARBA" id="ARBA00023136"/>
    </source>
</evidence>
<keyword evidence="3 5" id="KW-1133">Transmembrane helix</keyword>
<dbReference type="CDD" id="cd17365">
    <property type="entry name" value="MFS_PcaK_like"/>
    <property type="match status" value="1"/>
</dbReference>
<name>A0ABP6WA11_9PSEU</name>
<keyword evidence="4 5" id="KW-0472">Membrane</keyword>
<gene>
    <name evidence="7" type="ORF">GCM10022222_34930</name>
</gene>
<evidence type="ECO:0000259" key="6">
    <source>
        <dbReference type="PROSITE" id="PS50850"/>
    </source>
</evidence>
<feature type="transmembrane region" description="Helical" evidence="5">
    <location>
        <begin position="169"/>
        <end position="190"/>
    </location>
</feature>
<dbReference type="PANTHER" id="PTHR23508">
    <property type="entry name" value="CARBOXYLIC ACID TRANSPORTER PROTEIN HOMOLOG"/>
    <property type="match status" value="1"/>
</dbReference>
<evidence type="ECO:0000256" key="5">
    <source>
        <dbReference type="SAM" id="Phobius"/>
    </source>
</evidence>
<dbReference type="Proteomes" id="UP001500689">
    <property type="component" value="Unassembled WGS sequence"/>
</dbReference>
<organism evidence="7 8">
    <name type="scientific">Amycolatopsis ultiminotia</name>
    <dbReference type="NCBI Taxonomy" id="543629"/>
    <lineage>
        <taxon>Bacteria</taxon>
        <taxon>Bacillati</taxon>
        <taxon>Actinomycetota</taxon>
        <taxon>Actinomycetes</taxon>
        <taxon>Pseudonocardiales</taxon>
        <taxon>Pseudonocardiaceae</taxon>
        <taxon>Amycolatopsis</taxon>
    </lineage>
</organism>
<feature type="transmembrane region" description="Helical" evidence="5">
    <location>
        <begin position="222"/>
        <end position="239"/>
    </location>
</feature>
<dbReference type="Pfam" id="PF07690">
    <property type="entry name" value="MFS_1"/>
    <property type="match status" value="1"/>
</dbReference>
<proteinExistence type="predicted"/>
<feature type="transmembrane region" description="Helical" evidence="5">
    <location>
        <begin position="376"/>
        <end position="394"/>
    </location>
</feature>
<feature type="transmembrane region" description="Helical" evidence="5">
    <location>
        <begin position="142"/>
        <end position="163"/>
    </location>
</feature>
<feature type="transmembrane region" description="Helical" evidence="5">
    <location>
        <begin position="259"/>
        <end position="278"/>
    </location>
</feature>
<feature type="transmembrane region" description="Helical" evidence="5">
    <location>
        <begin position="285"/>
        <end position="303"/>
    </location>
</feature>
<feature type="transmembrane region" description="Helical" evidence="5">
    <location>
        <begin position="344"/>
        <end position="370"/>
    </location>
</feature>
<dbReference type="PROSITE" id="PS50850">
    <property type="entry name" value="MFS"/>
    <property type="match status" value="1"/>
</dbReference>
<feature type="transmembrane region" description="Helical" evidence="5">
    <location>
        <begin position="309"/>
        <end position="332"/>
    </location>
</feature>